<sequence>CFLLPTSSPSEHSQVEHNGNIAHNPSSKEVSPTIFPGLNSIIELSLPHDSMCEPADTVSGDEKEH</sequence>
<gene>
    <name evidence="2" type="primary">Ralbp1_0</name>
    <name evidence="2" type="ORF">CHAPAP_R00759</name>
</gene>
<organism evidence="2 3">
    <name type="scientific">Chaetorhynchus papuensis</name>
    <name type="common">pygmy drongo</name>
    <dbReference type="NCBI Taxonomy" id="254446"/>
    <lineage>
        <taxon>Eukaryota</taxon>
        <taxon>Metazoa</taxon>
        <taxon>Chordata</taxon>
        <taxon>Craniata</taxon>
        <taxon>Vertebrata</taxon>
        <taxon>Euteleostomi</taxon>
        <taxon>Archelosauria</taxon>
        <taxon>Archosauria</taxon>
        <taxon>Dinosauria</taxon>
        <taxon>Saurischia</taxon>
        <taxon>Theropoda</taxon>
        <taxon>Coelurosauria</taxon>
        <taxon>Aves</taxon>
        <taxon>Neognathae</taxon>
        <taxon>Neoaves</taxon>
        <taxon>Telluraves</taxon>
        <taxon>Australaves</taxon>
        <taxon>Passeriformes</taxon>
        <taxon>Rhipiduridae</taxon>
        <taxon>Chaetorhynchus</taxon>
    </lineage>
</organism>
<dbReference type="Proteomes" id="UP000541605">
    <property type="component" value="Unassembled WGS sequence"/>
</dbReference>
<proteinExistence type="predicted"/>
<accession>A0A7K8IDW0</accession>
<feature type="compositionally biased region" description="Polar residues" evidence="1">
    <location>
        <begin position="1"/>
        <end position="12"/>
    </location>
</feature>
<name>A0A7K8IDW0_9PASS</name>
<dbReference type="EMBL" id="VWYX01000032">
    <property type="protein sequence ID" value="NXD89949.1"/>
    <property type="molecule type" value="Genomic_DNA"/>
</dbReference>
<evidence type="ECO:0000313" key="3">
    <source>
        <dbReference type="Proteomes" id="UP000541605"/>
    </source>
</evidence>
<protein>
    <submittedName>
        <fullName evidence="2">RBP1 protein</fullName>
    </submittedName>
</protein>
<feature type="non-terminal residue" evidence="2">
    <location>
        <position position="65"/>
    </location>
</feature>
<evidence type="ECO:0000256" key="1">
    <source>
        <dbReference type="SAM" id="MobiDB-lite"/>
    </source>
</evidence>
<feature type="compositionally biased region" description="Polar residues" evidence="1">
    <location>
        <begin position="21"/>
        <end position="30"/>
    </location>
</feature>
<reference evidence="2 3" key="1">
    <citation type="submission" date="2019-09" db="EMBL/GenBank/DDBJ databases">
        <title>Bird 10,000 Genomes (B10K) Project - Family phase.</title>
        <authorList>
            <person name="Zhang G."/>
        </authorList>
    </citation>
    <scope>NUCLEOTIDE SEQUENCE [LARGE SCALE GENOMIC DNA]</scope>
    <source>
        <strain evidence="2">B10K-CU-031-19</strain>
        <tissue evidence="2">Muscle</tissue>
    </source>
</reference>
<feature type="non-terminal residue" evidence="2">
    <location>
        <position position="1"/>
    </location>
</feature>
<feature type="region of interest" description="Disordered" evidence="1">
    <location>
        <begin position="1"/>
        <end position="30"/>
    </location>
</feature>
<comment type="caution">
    <text evidence="2">The sequence shown here is derived from an EMBL/GenBank/DDBJ whole genome shotgun (WGS) entry which is preliminary data.</text>
</comment>
<evidence type="ECO:0000313" key="2">
    <source>
        <dbReference type="EMBL" id="NXD89949.1"/>
    </source>
</evidence>
<keyword evidence="3" id="KW-1185">Reference proteome</keyword>
<dbReference type="AlphaFoldDB" id="A0A7K8IDW0"/>